<evidence type="ECO:0000256" key="2">
    <source>
        <dbReference type="ARBA" id="ARBA00023172"/>
    </source>
</evidence>
<evidence type="ECO:0000313" key="6">
    <source>
        <dbReference type="EMBL" id="GGR92214.1"/>
    </source>
</evidence>
<name>A0ABQ2S2V4_9DEIO</name>
<gene>
    <name evidence="6" type="ORF">GCM10008960_18810</name>
</gene>
<proteinExistence type="predicted"/>
<reference evidence="7" key="1">
    <citation type="journal article" date="2019" name="Int. J. Syst. Evol. Microbiol.">
        <title>The Global Catalogue of Microorganisms (GCM) 10K type strain sequencing project: providing services to taxonomists for standard genome sequencing and annotation.</title>
        <authorList>
            <consortium name="The Broad Institute Genomics Platform"/>
            <consortium name="The Broad Institute Genome Sequencing Center for Infectious Disease"/>
            <person name="Wu L."/>
            <person name="Ma J."/>
        </authorList>
    </citation>
    <scope>NUCLEOTIDE SEQUENCE [LARGE SCALE GENOMIC DNA]</scope>
    <source>
        <strain evidence="7">JCM 31405</strain>
    </source>
</reference>
<organism evidence="6 7">
    <name type="scientific">Deinococcus sedimenti</name>
    <dbReference type="NCBI Taxonomy" id="1867090"/>
    <lineage>
        <taxon>Bacteria</taxon>
        <taxon>Thermotogati</taxon>
        <taxon>Deinococcota</taxon>
        <taxon>Deinococci</taxon>
        <taxon>Deinococcales</taxon>
        <taxon>Deinococcaceae</taxon>
        <taxon>Deinococcus</taxon>
    </lineage>
</organism>
<dbReference type="Proteomes" id="UP000644548">
    <property type="component" value="Unassembled WGS sequence"/>
</dbReference>
<dbReference type="RefSeq" id="WP_189072916.1">
    <property type="nucleotide sequence ID" value="NZ_BMQN01000003.1"/>
</dbReference>
<sequence>MPPDREQVRRALDTHPDDAFALLLEDLGGPWNTRKAVRSGWRVFQRWLDESGGTVLGPVEARAYDRWLHREYRGVVASVNNRLSQARRLYTLLQALELVDANPFAASSGQHNPAEQRRRRYSPAEVDALLGHAGPEDRVLVLLGAHAGLTGPEVCRLTWTDVDAERRAVQIRGRRSRTVPCTDDLHAALRALAQARGETPLLGQVARGLLITDAGAALTDMQLRARIFRACERAQVPYRAWQALRNHAAERFLAAYPRDQVMHLLGVGSPTALLPSIRLTARGTDDP</sequence>
<dbReference type="Gene3D" id="1.10.443.10">
    <property type="entry name" value="Intergrase catalytic core"/>
    <property type="match status" value="1"/>
</dbReference>
<dbReference type="PANTHER" id="PTHR30349:SF81">
    <property type="entry name" value="TYROSINE RECOMBINASE XERC"/>
    <property type="match status" value="1"/>
</dbReference>
<dbReference type="PROSITE" id="PS51898">
    <property type="entry name" value="TYR_RECOMBINASE"/>
    <property type="match status" value="1"/>
</dbReference>
<evidence type="ECO:0000259" key="4">
    <source>
        <dbReference type="PROSITE" id="PS51898"/>
    </source>
</evidence>
<dbReference type="Gene3D" id="1.10.150.130">
    <property type="match status" value="1"/>
</dbReference>
<evidence type="ECO:0000259" key="5">
    <source>
        <dbReference type="PROSITE" id="PS51900"/>
    </source>
</evidence>
<keyword evidence="7" id="KW-1185">Reference proteome</keyword>
<dbReference type="InterPro" id="IPR011010">
    <property type="entry name" value="DNA_brk_join_enz"/>
</dbReference>
<dbReference type="InterPro" id="IPR010998">
    <property type="entry name" value="Integrase_recombinase_N"/>
</dbReference>
<evidence type="ECO:0008006" key="8">
    <source>
        <dbReference type="Google" id="ProtNLM"/>
    </source>
</evidence>
<protein>
    <recommendedName>
        <fullName evidence="8">Site-specific integrase</fullName>
    </recommendedName>
</protein>
<feature type="domain" description="Core-binding (CB)" evidence="5">
    <location>
        <begin position="22"/>
        <end position="94"/>
    </location>
</feature>
<keyword evidence="2" id="KW-0233">DNA recombination</keyword>
<evidence type="ECO:0000313" key="7">
    <source>
        <dbReference type="Proteomes" id="UP000644548"/>
    </source>
</evidence>
<evidence type="ECO:0000256" key="3">
    <source>
        <dbReference type="PROSITE-ProRule" id="PRU01248"/>
    </source>
</evidence>
<dbReference type="InterPro" id="IPR002104">
    <property type="entry name" value="Integrase_catalytic"/>
</dbReference>
<dbReference type="InterPro" id="IPR013762">
    <property type="entry name" value="Integrase-like_cat_sf"/>
</dbReference>
<dbReference type="PROSITE" id="PS51900">
    <property type="entry name" value="CB"/>
    <property type="match status" value="1"/>
</dbReference>
<accession>A0ABQ2S2V4</accession>
<dbReference type="InterPro" id="IPR044068">
    <property type="entry name" value="CB"/>
</dbReference>
<dbReference type="EMBL" id="BMQN01000003">
    <property type="protein sequence ID" value="GGR92214.1"/>
    <property type="molecule type" value="Genomic_DNA"/>
</dbReference>
<evidence type="ECO:0000256" key="1">
    <source>
        <dbReference type="ARBA" id="ARBA00023125"/>
    </source>
</evidence>
<dbReference type="Pfam" id="PF00589">
    <property type="entry name" value="Phage_integrase"/>
    <property type="match status" value="1"/>
</dbReference>
<keyword evidence="1 3" id="KW-0238">DNA-binding</keyword>
<dbReference type="InterPro" id="IPR050090">
    <property type="entry name" value="Tyrosine_recombinase_XerCD"/>
</dbReference>
<feature type="domain" description="Tyr recombinase" evidence="4">
    <location>
        <begin position="116"/>
        <end position="287"/>
    </location>
</feature>
<dbReference type="SUPFAM" id="SSF56349">
    <property type="entry name" value="DNA breaking-rejoining enzymes"/>
    <property type="match status" value="1"/>
</dbReference>
<dbReference type="PANTHER" id="PTHR30349">
    <property type="entry name" value="PHAGE INTEGRASE-RELATED"/>
    <property type="match status" value="1"/>
</dbReference>
<comment type="caution">
    <text evidence="6">The sequence shown here is derived from an EMBL/GenBank/DDBJ whole genome shotgun (WGS) entry which is preliminary data.</text>
</comment>